<dbReference type="RefSeq" id="WP_201634379.1">
    <property type="nucleotide sequence ID" value="NZ_CP068046.1"/>
</dbReference>
<keyword evidence="3" id="KW-1133">Transmembrane helix</keyword>
<evidence type="ECO:0000256" key="4">
    <source>
        <dbReference type="ARBA" id="ARBA00023136"/>
    </source>
</evidence>
<protein>
    <submittedName>
        <fullName evidence="7">Translocation/assembly module TamB domain-containing protein</fullName>
    </submittedName>
</protein>
<keyword evidence="5" id="KW-0732">Signal</keyword>
<evidence type="ECO:0000259" key="6">
    <source>
        <dbReference type="Pfam" id="PF04357"/>
    </source>
</evidence>
<accession>A0ABX7CCR6</accession>
<feature type="chain" id="PRO_5046601830" evidence="5">
    <location>
        <begin position="32"/>
        <end position="1445"/>
    </location>
</feature>
<keyword evidence="2" id="KW-0812">Transmembrane</keyword>
<evidence type="ECO:0000256" key="5">
    <source>
        <dbReference type="SAM" id="SignalP"/>
    </source>
</evidence>
<dbReference type="EMBL" id="CP068046">
    <property type="protein sequence ID" value="QQR39761.1"/>
    <property type="molecule type" value="Genomic_DNA"/>
</dbReference>
<dbReference type="Proteomes" id="UP000595857">
    <property type="component" value="Chromosome"/>
</dbReference>
<feature type="domain" description="Translocation and assembly module TamB C-terminal" evidence="6">
    <location>
        <begin position="1094"/>
        <end position="1445"/>
    </location>
</feature>
<dbReference type="InterPro" id="IPR007452">
    <property type="entry name" value="TamB_C"/>
</dbReference>
<name>A0ABX7CCR6_9HYPH</name>
<organism evidence="7 8">
    <name type="scientific">Devosia rhizoryzae</name>
    <dbReference type="NCBI Taxonomy" id="2774137"/>
    <lineage>
        <taxon>Bacteria</taxon>
        <taxon>Pseudomonadati</taxon>
        <taxon>Pseudomonadota</taxon>
        <taxon>Alphaproteobacteria</taxon>
        <taxon>Hyphomicrobiales</taxon>
        <taxon>Devosiaceae</taxon>
        <taxon>Devosia</taxon>
    </lineage>
</organism>
<dbReference type="PANTHER" id="PTHR36985:SF1">
    <property type="entry name" value="TRANSLOCATION AND ASSEMBLY MODULE SUBUNIT TAMB"/>
    <property type="match status" value="1"/>
</dbReference>
<evidence type="ECO:0000313" key="7">
    <source>
        <dbReference type="EMBL" id="QQR39761.1"/>
    </source>
</evidence>
<evidence type="ECO:0000256" key="2">
    <source>
        <dbReference type="ARBA" id="ARBA00022692"/>
    </source>
</evidence>
<keyword evidence="8" id="KW-1185">Reference proteome</keyword>
<comment type="subcellular location">
    <subcellularLocation>
        <location evidence="1">Membrane</location>
        <topology evidence="1">Single-pass membrane protein</topology>
    </subcellularLocation>
</comment>
<evidence type="ECO:0000256" key="3">
    <source>
        <dbReference type="ARBA" id="ARBA00022989"/>
    </source>
</evidence>
<dbReference type="Pfam" id="PF04357">
    <property type="entry name" value="TamB"/>
    <property type="match status" value="1"/>
</dbReference>
<keyword evidence="4" id="KW-0472">Membrane</keyword>
<gene>
    <name evidence="7" type="ORF">JI748_01720</name>
</gene>
<evidence type="ECO:0000256" key="1">
    <source>
        <dbReference type="ARBA" id="ARBA00004167"/>
    </source>
</evidence>
<dbReference type="PANTHER" id="PTHR36985">
    <property type="entry name" value="TRANSLOCATION AND ASSEMBLY MODULE SUBUNIT TAMB"/>
    <property type="match status" value="1"/>
</dbReference>
<sequence>MRRFFPKTRRMQVLVAALLLAPAAVPVTLVAQDMSNEEQKGFLTNFVEDRLSTPERQIRLSNIDGVLGSDVSINEITISDAQGVWLRVNNASLNWNQAALFLGRLEVNSLRADSIEYVRNAIPVEGAVDLPPPEAGTLEIPEFPVAIQIGELAVPSVRFGEDVFGLGSKISLAGSMSLADGNLDAALDIVRLDGPGGTLDLDVAFSNETQVLDLGLSLVEPPNGVIANLLNIEGRPAVQLTLDGQGPVSDLEAQLRLLANDQEALAGTASIAQQPGGYGVSVELGGPLSTLVAEQYRPFFGADTRLSAEAMVLDVGGVEISNLSLSGGQLDLSASASTTADNFLSRLDLSAAIADPSGGRVTLPAPGLNTVQSAQLQIRFGTDAGDQWSSTLAVDGFETAGFAADTLALNIGGVAQNLQDAATRMITFNGDGTLSGISADEGVEAALGDSVGLGIAGVFNAGQPIQLAELRIVGEALTAGLAGAIDGTDFDGRIAVETANIAPFSGLAGRELTGALSLAAEGQIMPLTGGFDLTFDGSGTDVSVDDPTADALLEGTVTLSGRLARSQAGISADQFAVRNQQVQFTADGAFASDVSDFQIGLDLADLALLSDQASGALTVRGSARSTTPEAPLELLLDGQVASGTLAGYSLRDARVGIAANLLDGEISGDVTGLAMLDGNRATLATHFETDEVQQALTEIGFEIAGTRIAGAVTRAVDTGLLDGRLEVTASDVSLAAAMLLTDAAGAVNAAVELTPHGDTQSASVTANVANLRVNDITVGRADVSAAIADLFGVPAIDGTLTASSVSAAGVDIETLAATASQSGDTTDFDAQARLATGTDVALAGALSPVEGGYRLALDRADLVQGQLSARLANPTALVVGGDSVSLDAIRFNVGSGSITATGTAGNQLDVTVDIAQLPLSIANAVAPDLGLAGTINGRATISGAASDPQVRFDAQANGINANVIGSFGIAPLSLSAAGSYANGSVVLDSISAQGNGGLSVTGSGRVPLDGGPLAVSLNGSAPLALANRFVVDRGGVFTGTASFDANIGGPLSAPQFTGAVSTEGAGYVDPELNLRLTDIAGRVSLNGSTASVETLSANLATGGSISAQGTVGLGDGLPANLQVNINSAGYADGEIFVATLSGALTLTGPITGSPLLSGQVLVEEANIAVPEGFGGGAPLIEVEHVRTPRPVQETLNRARINAWTGSTGGGSSSQLQLDVTVYAPNQIFVRGRGLDAEVGGEVRLTGSISNIQPVGAFSLTRGRLDVLGQRLDFETGTVTLLGDLDPQLYFVARTEGDGITVFVTIAGRVSAPDVTFTSNPDLPQDEVLSRLIFNRSMGELSPLQLARLAAAAAELVGGGGGGGLVDGLRGAAGLADLDVVTDDAGNVGVQAGTYLQDNVYLGVTAGTNGQSKVTINLDATDDLTVKGSVGADGNTSLGVFFEQDY</sequence>
<reference evidence="7 8" key="1">
    <citation type="submission" date="2021-01" db="EMBL/GenBank/DDBJ databases">
        <title>Genome seq and assembly of Devosia sp. LEGU1.</title>
        <authorList>
            <person name="Chhetri G."/>
        </authorList>
    </citation>
    <scope>NUCLEOTIDE SEQUENCE [LARGE SCALE GENOMIC DNA]</scope>
    <source>
        <strain evidence="7 8">LEGU1</strain>
    </source>
</reference>
<evidence type="ECO:0000313" key="8">
    <source>
        <dbReference type="Proteomes" id="UP000595857"/>
    </source>
</evidence>
<proteinExistence type="predicted"/>
<feature type="signal peptide" evidence="5">
    <location>
        <begin position="1"/>
        <end position="31"/>
    </location>
</feature>